<gene>
    <name evidence="2" type="ORF">VRLFYP33_02388</name>
</gene>
<sequence length="97" mass="11435">MKDLFIIIDSLLLAIFLIMGIWIILSKSVREGMAINVIKRHLKRFFEVLFKKEYTSVDERLHDARYITRINIVIITIAVLITILNLSKFVLTLLEFR</sequence>
<evidence type="ECO:0000256" key="1">
    <source>
        <dbReference type="SAM" id="Phobius"/>
    </source>
</evidence>
<keyword evidence="1" id="KW-1133">Transmembrane helix</keyword>
<name>A0A6N3FLN1_9FIRM</name>
<feature type="transmembrane region" description="Helical" evidence="1">
    <location>
        <begin position="6"/>
        <end position="25"/>
    </location>
</feature>
<keyword evidence="1" id="KW-0812">Transmembrane</keyword>
<accession>A0A6N3FLN1</accession>
<dbReference type="AlphaFoldDB" id="A0A6N3FLN1"/>
<protein>
    <submittedName>
        <fullName evidence="2">Uncharacterized protein</fullName>
    </submittedName>
</protein>
<evidence type="ECO:0000313" key="2">
    <source>
        <dbReference type="EMBL" id="VYU53138.1"/>
    </source>
</evidence>
<feature type="transmembrane region" description="Helical" evidence="1">
    <location>
        <begin position="70"/>
        <end position="91"/>
    </location>
</feature>
<proteinExistence type="predicted"/>
<organism evidence="2">
    <name type="scientific">Veillonella ratti</name>
    <dbReference type="NCBI Taxonomy" id="103892"/>
    <lineage>
        <taxon>Bacteria</taxon>
        <taxon>Bacillati</taxon>
        <taxon>Bacillota</taxon>
        <taxon>Negativicutes</taxon>
        <taxon>Veillonellales</taxon>
        <taxon>Veillonellaceae</taxon>
        <taxon>Veillonella</taxon>
    </lineage>
</organism>
<keyword evidence="1" id="KW-0472">Membrane</keyword>
<reference evidence="2" key="1">
    <citation type="submission" date="2019-11" db="EMBL/GenBank/DDBJ databases">
        <authorList>
            <person name="Feng L."/>
        </authorList>
    </citation>
    <scope>NUCLEOTIDE SEQUENCE</scope>
    <source>
        <strain evidence="2">VrattiLFYP33</strain>
    </source>
</reference>
<dbReference type="EMBL" id="CACRUX010000101">
    <property type="protein sequence ID" value="VYU53138.1"/>
    <property type="molecule type" value="Genomic_DNA"/>
</dbReference>